<dbReference type="Gene3D" id="3.40.630.90">
    <property type="match status" value="1"/>
</dbReference>
<reference evidence="2" key="1">
    <citation type="submission" date="2017-02" db="UniProtKB">
        <authorList>
            <consortium name="WormBaseParasite"/>
        </authorList>
    </citation>
    <scope>IDENTIFICATION</scope>
</reference>
<feature type="domain" description="DUF7596" evidence="1">
    <location>
        <begin position="27"/>
        <end position="166"/>
    </location>
</feature>
<evidence type="ECO:0000259" key="1">
    <source>
        <dbReference type="Pfam" id="PF24524"/>
    </source>
</evidence>
<dbReference type="WBParaSite" id="ASIM_0001098501-mRNA-1">
    <property type="protein sequence ID" value="ASIM_0001098501-mRNA-1"/>
    <property type="gene ID" value="ASIM_0001098501"/>
</dbReference>
<organism evidence="2">
    <name type="scientific">Anisakis simplex</name>
    <name type="common">Herring worm</name>
    <dbReference type="NCBI Taxonomy" id="6269"/>
    <lineage>
        <taxon>Eukaryota</taxon>
        <taxon>Metazoa</taxon>
        <taxon>Ecdysozoa</taxon>
        <taxon>Nematoda</taxon>
        <taxon>Chromadorea</taxon>
        <taxon>Rhabditida</taxon>
        <taxon>Spirurina</taxon>
        <taxon>Ascaridomorpha</taxon>
        <taxon>Ascaridoidea</taxon>
        <taxon>Anisakidae</taxon>
        <taxon>Anisakis</taxon>
        <taxon>Anisakis simplex complex</taxon>
    </lineage>
</organism>
<dbReference type="InterPro" id="IPR056017">
    <property type="entry name" value="DUF7596"/>
</dbReference>
<dbReference type="Pfam" id="PF24524">
    <property type="entry name" value="DUF7596"/>
    <property type="match status" value="1"/>
</dbReference>
<proteinExistence type="predicted"/>
<name>A0A0M3JSM5_ANISI</name>
<sequence length="336" mass="38417">LFLNNMVRNSLIVCAHTLPTVIHETDSICDIPDTSSAFLRDSNGVFSGSVSALVSMVKYSPTQAYCIIAEFERNLSGKYVTVEETDDPRSLKIAKIKDSPENLRVLPIYVQVHHVPKSRLPLEHLTGRLSESILGQTNLELKKNVTVDLMEDADYDVWRDRAGFIVTDKQQLRQITVNVYEFLKTLQPSKKIKVVQLDESLRDLLLEYDHSISSLNRATFLQYLFNDATTVFVAEEQQNNSSNNDDRQIVGYMVVKRDRILALYADSTDVAHTLAHHWLRTSRFFKITLCCRHLCWEVEGNASTVTQTIHRRHTRAVPGNIRWDHVYAINIGMNIL</sequence>
<accession>A0A0M3JSM5</accession>
<protein>
    <submittedName>
        <fullName evidence="2">Acetyltransf_18 domain-containing protein</fullName>
    </submittedName>
</protein>
<dbReference type="AlphaFoldDB" id="A0A0M3JSM5"/>
<evidence type="ECO:0000313" key="2">
    <source>
        <dbReference type="WBParaSite" id="ASIM_0001098501-mRNA-1"/>
    </source>
</evidence>